<dbReference type="Pfam" id="PF02958">
    <property type="entry name" value="EcKL"/>
    <property type="match status" value="1"/>
</dbReference>
<dbReference type="InterPro" id="IPR004119">
    <property type="entry name" value="EcKL"/>
</dbReference>
<gene>
    <name evidence="2" type="ORF">V9T40_000668</name>
</gene>
<protein>
    <recommendedName>
        <fullName evidence="1">CHK kinase-like domain-containing protein</fullName>
    </recommendedName>
</protein>
<reference evidence="2 3" key="1">
    <citation type="submission" date="2024-03" db="EMBL/GenBank/DDBJ databases">
        <title>Adaptation during the transition from Ophiocordyceps entomopathogen to insect associate is accompanied by gene loss and intensified selection.</title>
        <authorList>
            <person name="Ward C.M."/>
            <person name="Onetto C.A."/>
            <person name="Borneman A.R."/>
        </authorList>
    </citation>
    <scope>NUCLEOTIDE SEQUENCE [LARGE SCALE GENOMIC DNA]</scope>
    <source>
        <strain evidence="2">AWRI1</strain>
        <tissue evidence="2">Single Adult Female</tissue>
    </source>
</reference>
<proteinExistence type="predicted"/>
<organism evidence="2 3">
    <name type="scientific">Parthenolecanium corni</name>
    <dbReference type="NCBI Taxonomy" id="536013"/>
    <lineage>
        <taxon>Eukaryota</taxon>
        <taxon>Metazoa</taxon>
        <taxon>Ecdysozoa</taxon>
        <taxon>Arthropoda</taxon>
        <taxon>Hexapoda</taxon>
        <taxon>Insecta</taxon>
        <taxon>Pterygota</taxon>
        <taxon>Neoptera</taxon>
        <taxon>Paraneoptera</taxon>
        <taxon>Hemiptera</taxon>
        <taxon>Sternorrhyncha</taxon>
        <taxon>Coccoidea</taxon>
        <taxon>Coccidae</taxon>
        <taxon>Parthenolecanium</taxon>
    </lineage>
</organism>
<dbReference type="SMART" id="SM00587">
    <property type="entry name" value="CHK"/>
    <property type="match status" value="1"/>
</dbReference>
<dbReference type="SUPFAM" id="SSF56112">
    <property type="entry name" value="Protein kinase-like (PK-like)"/>
    <property type="match status" value="1"/>
</dbReference>
<evidence type="ECO:0000313" key="2">
    <source>
        <dbReference type="EMBL" id="KAK7580039.1"/>
    </source>
</evidence>
<dbReference type="PANTHER" id="PTHR11012">
    <property type="entry name" value="PROTEIN KINASE-LIKE DOMAIN-CONTAINING"/>
    <property type="match status" value="1"/>
</dbReference>
<dbReference type="EMBL" id="JBBCAQ010000034">
    <property type="protein sequence ID" value="KAK7580039.1"/>
    <property type="molecule type" value="Genomic_DNA"/>
</dbReference>
<keyword evidence="3" id="KW-1185">Reference proteome</keyword>
<feature type="domain" description="CHK kinase-like" evidence="1">
    <location>
        <begin position="130"/>
        <end position="324"/>
    </location>
</feature>
<evidence type="ECO:0000313" key="3">
    <source>
        <dbReference type="Proteomes" id="UP001367676"/>
    </source>
</evidence>
<sequence>MKLFIENFLKEFVQNREDVFGTRCECVGFEYDMNEDGVKGNQSDTISGCIRYRNENGIILLSPPLVLKAPPPPYSCMVLEALLFQFVNEIFVYGHILPFFAHLETSVLELFPKFYGSRTQTYPESTETIILLENLRYSSYQNAPCKSFLDYAHLSLMVRSLGKFHAFSYLAKQLDPVHFHAYALSLNPIHAPLIGKFMNVLKINGERGLNNLALKSEYQSFIPVIQHLLNNTEQIYMSIFKNERNNPWAVVCHGDYLSNNVMFKYDKGQPTHLKMFDLSISTFSSPALDLALVLYINANQETRDLFWDQLIDDYCDGLSSLPIPVTKLPSRDTIIKELQSKAFYSYIIASFFLPILVAEDLKLESFQQLLPPEYALCNNSSELPVNVLRDVGLKIGGETATRHLVDILKDMLNRGIIQNSSPSNVGHGS</sequence>
<dbReference type="InterPro" id="IPR015897">
    <property type="entry name" value="CHK_kinase-like"/>
</dbReference>
<accession>A0AAN9TBJ9</accession>
<dbReference type="PANTHER" id="PTHR11012:SF8">
    <property type="entry name" value="JUVENILE HORMONE-INDUCIBLE PROTEIN 26"/>
    <property type="match status" value="1"/>
</dbReference>
<evidence type="ECO:0000259" key="1">
    <source>
        <dbReference type="SMART" id="SM00587"/>
    </source>
</evidence>
<dbReference type="Gene3D" id="3.90.1200.10">
    <property type="match status" value="1"/>
</dbReference>
<dbReference type="Proteomes" id="UP001367676">
    <property type="component" value="Unassembled WGS sequence"/>
</dbReference>
<dbReference type="AlphaFoldDB" id="A0AAN9TBJ9"/>
<dbReference type="InterPro" id="IPR011009">
    <property type="entry name" value="Kinase-like_dom_sf"/>
</dbReference>
<name>A0AAN9TBJ9_9HEMI</name>
<comment type="caution">
    <text evidence="2">The sequence shown here is derived from an EMBL/GenBank/DDBJ whole genome shotgun (WGS) entry which is preliminary data.</text>
</comment>